<name>A0A8J2RRW6_9CRUS</name>
<keyword evidence="1" id="KW-0175">Coiled coil</keyword>
<evidence type="ECO:0000256" key="1">
    <source>
        <dbReference type="SAM" id="Coils"/>
    </source>
</evidence>
<evidence type="ECO:0000313" key="4">
    <source>
        <dbReference type="Proteomes" id="UP000789390"/>
    </source>
</evidence>
<gene>
    <name evidence="3" type="ORF">DGAL_LOCUS7528</name>
</gene>
<sequence>MQAPITGFNKQFITPQPNVSLNQQQTAPYHVPQHQGWHTINNGILPTYHSWSNHSAITYTAASTCASPCAPNHVMTNANRILGMETTVEYLKELLTKEFETSVKFKTTVKALTRDVEKAKLINQNLKLEFQKAQVEKTQVNSKLQDALVAQHELVCSSIINQKELLDAKHELITAQKSINDLKKINSSLESKVNHLVTELQHQGERKEPDMLLSPGSKTVETSDNECECSAEKSLLNEKETDHEILRAQFDLLKDELNSAVQMRDVVSCMFKELGKKYVYMIEYSGEQMYSDYEENHVKFIGQLNSLKGNLTNEIKCSFIEHTLKCLKEQLKLLEDCREEFRVSIELLMCRIDQEFALVSDLSIRPRKPLFQIPIEDFEQLLQVIAQIGGPELAMEINPEN</sequence>
<proteinExistence type="predicted"/>
<reference evidence="3" key="1">
    <citation type="submission" date="2021-11" db="EMBL/GenBank/DDBJ databases">
        <authorList>
            <person name="Schell T."/>
        </authorList>
    </citation>
    <scope>NUCLEOTIDE SEQUENCE</scope>
    <source>
        <strain evidence="3">M5</strain>
    </source>
</reference>
<protein>
    <submittedName>
        <fullName evidence="3">Uncharacterized protein</fullName>
    </submittedName>
</protein>
<keyword evidence="4" id="KW-1185">Reference proteome</keyword>
<organism evidence="3 4">
    <name type="scientific">Daphnia galeata</name>
    <dbReference type="NCBI Taxonomy" id="27404"/>
    <lineage>
        <taxon>Eukaryota</taxon>
        <taxon>Metazoa</taxon>
        <taxon>Ecdysozoa</taxon>
        <taxon>Arthropoda</taxon>
        <taxon>Crustacea</taxon>
        <taxon>Branchiopoda</taxon>
        <taxon>Diplostraca</taxon>
        <taxon>Cladocera</taxon>
        <taxon>Anomopoda</taxon>
        <taxon>Daphniidae</taxon>
        <taxon>Daphnia</taxon>
    </lineage>
</organism>
<comment type="caution">
    <text evidence="3">The sequence shown here is derived from an EMBL/GenBank/DDBJ whole genome shotgun (WGS) entry which is preliminary data.</text>
</comment>
<evidence type="ECO:0000313" key="3">
    <source>
        <dbReference type="EMBL" id="CAH0104619.1"/>
    </source>
</evidence>
<dbReference type="AlphaFoldDB" id="A0A8J2RRW6"/>
<dbReference type="Proteomes" id="UP000789390">
    <property type="component" value="Unassembled WGS sequence"/>
</dbReference>
<feature type="coiled-coil region" evidence="1">
    <location>
        <begin position="109"/>
        <end position="143"/>
    </location>
</feature>
<dbReference type="EMBL" id="CAKKLH010000146">
    <property type="protein sequence ID" value="CAH0104619.1"/>
    <property type="molecule type" value="Genomic_DNA"/>
</dbReference>
<dbReference type="OrthoDB" id="6351339at2759"/>
<evidence type="ECO:0000256" key="2">
    <source>
        <dbReference type="SAM" id="MobiDB-lite"/>
    </source>
</evidence>
<accession>A0A8J2RRW6</accession>
<feature type="region of interest" description="Disordered" evidence="2">
    <location>
        <begin position="204"/>
        <end position="224"/>
    </location>
</feature>